<gene>
    <name evidence="3" type="ORF">F4553_007431</name>
</gene>
<reference evidence="3 4" key="1">
    <citation type="submission" date="2020-08" db="EMBL/GenBank/DDBJ databases">
        <title>Sequencing the genomes of 1000 actinobacteria strains.</title>
        <authorList>
            <person name="Klenk H.-P."/>
        </authorList>
    </citation>
    <scope>NUCLEOTIDE SEQUENCE [LARGE SCALE GENOMIC DNA]</scope>
    <source>
        <strain evidence="3 4">DSM 45362</strain>
    </source>
</reference>
<accession>A0A841BXW9</accession>
<evidence type="ECO:0000256" key="1">
    <source>
        <dbReference type="SAM" id="MobiDB-lite"/>
    </source>
</evidence>
<evidence type="ECO:0008006" key="5">
    <source>
        <dbReference type="Google" id="ProtNLM"/>
    </source>
</evidence>
<sequence>MTAPRSASASVLIGLLLATTALTGCAKKQQSPSASPTVETQLGGESPSAAPDASASAQASASPSGGSGAPTYPSSAKGYAQALLAAWGSKNDTRIDQLATQSTVQQIRDGGYPNSSWTYISCKPAPDTGFTICIFRNAHGDETQIKLDNNQLGHPTAATEAMLYRTQPSIDASGYVGGFLYAWQEGNLQRMNRLASNNVVDFFRSRTKPDNYNTDAVIDTIDGYSYVKIYPNTGGGWIFKVKVSSLGKPEAIQGVTSA</sequence>
<evidence type="ECO:0000256" key="2">
    <source>
        <dbReference type="SAM" id="SignalP"/>
    </source>
</evidence>
<keyword evidence="4" id="KW-1185">Reference proteome</keyword>
<name>A0A841BXW9_9ACTN</name>
<feature type="region of interest" description="Disordered" evidence="1">
    <location>
        <begin position="26"/>
        <end position="73"/>
    </location>
</feature>
<dbReference type="Proteomes" id="UP000587527">
    <property type="component" value="Unassembled WGS sequence"/>
</dbReference>
<dbReference type="EMBL" id="JACHMN010000003">
    <property type="protein sequence ID" value="MBB5873997.1"/>
    <property type="molecule type" value="Genomic_DNA"/>
</dbReference>
<feature type="compositionally biased region" description="Polar residues" evidence="1">
    <location>
        <begin position="28"/>
        <end position="40"/>
    </location>
</feature>
<feature type="compositionally biased region" description="Low complexity" evidence="1">
    <location>
        <begin position="43"/>
        <end position="73"/>
    </location>
</feature>
<comment type="caution">
    <text evidence="3">The sequence shown here is derived from an EMBL/GenBank/DDBJ whole genome shotgun (WGS) entry which is preliminary data.</text>
</comment>
<protein>
    <recommendedName>
        <fullName evidence="5">Lipoprotein</fullName>
    </recommendedName>
</protein>
<organism evidence="3 4">
    <name type="scientific">Allocatelliglobosispora scoriae</name>
    <dbReference type="NCBI Taxonomy" id="643052"/>
    <lineage>
        <taxon>Bacteria</taxon>
        <taxon>Bacillati</taxon>
        <taxon>Actinomycetota</taxon>
        <taxon>Actinomycetes</taxon>
        <taxon>Micromonosporales</taxon>
        <taxon>Micromonosporaceae</taxon>
        <taxon>Allocatelliglobosispora</taxon>
    </lineage>
</organism>
<feature type="chain" id="PRO_5032732975" description="Lipoprotein" evidence="2">
    <location>
        <begin position="27"/>
        <end position="258"/>
    </location>
</feature>
<proteinExistence type="predicted"/>
<feature type="signal peptide" evidence="2">
    <location>
        <begin position="1"/>
        <end position="26"/>
    </location>
</feature>
<dbReference type="RefSeq" id="WP_184845735.1">
    <property type="nucleotide sequence ID" value="NZ_JACHMN010000003.1"/>
</dbReference>
<evidence type="ECO:0000313" key="3">
    <source>
        <dbReference type="EMBL" id="MBB5873997.1"/>
    </source>
</evidence>
<dbReference type="PROSITE" id="PS51257">
    <property type="entry name" value="PROKAR_LIPOPROTEIN"/>
    <property type="match status" value="1"/>
</dbReference>
<dbReference type="AlphaFoldDB" id="A0A841BXW9"/>
<keyword evidence="2" id="KW-0732">Signal</keyword>
<evidence type="ECO:0000313" key="4">
    <source>
        <dbReference type="Proteomes" id="UP000587527"/>
    </source>
</evidence>